<feature type="non-terminal residue" evidence="7">
    <location>
        <position position="1"/>
    </location>
</feature>
<reference evidence="7 8" key="1">
    <citation type="journal article" date="2017" name="Mol. Biol. Evol.">
        <title>The 4-celled Tetrabaena socialis nuclear genome reveals the essential components for genetic control of cell number at the origin of multicellularity in the volvocine lineage.</title>
        <authorList>
            <person name="Featherston J."/>
            <person name="Arakaki Y."/>
            <person name="Hanschen E.R."/>
            <person name="Ferris P.J."/>
            <person name="Michod R.E."/>
            <person name="Olson B.J.S.C."/>
            <person name="Nozaki H."/>
            <person name="Durand P.M."/>
        </authorList>
    </citation>
    <scope>NUCLEOTIDE SEQUENCE [LARGE SCALE GENOMIC DNA]</scope>
    <source>
        <strain evidence="7 8">NIES-571</strain>
    </source>
</reference>
<organism evidence="7 8">
    <name type="scientific">Tetrabaena socialis</name>
    <dbReference type="NCBI Taxonomy" id="47790"/>
    <lineage>
        <taxon>Eukaryota</taxon>
        <taxon>Viridiplantae</taxon>
        <taxon>Chlorophyta</taxon>
        <taxon>core chlorophytes</taxon>
        <taxon>Chlorophyceae</taxon>
        <taxon>CS clade</taxon>
        <taxon>Chlamydomonadales</taxon>
        <taxon>Tetrabaenaceae</taxon>
        <taxon>Tetrabaena</taxon>
    </lineage>
</organism>
<proteinExistence type="inferred from homology"/>
<gene>
    <name evidence="7" type="ORF">TSOC_014837</name>
</gene>
<dbReference type="PROSITE" id="PS51892">
    <property type="entry name" value="SUBTILASE"/>
    <property type="match status" value="1"/>
</dbReference>
<comment type="caution">
    <text evidence="5">Lacks conserved residue(s) required for the propagation of feature annotation.</text>
</comment>
<dbReference type="GO" id="GO:0006508">
    <property type="term" value="P:proteolysis"/>
    <property type="evidence" value="ECO:0007669"/>
    <property type="project" value="UniProtKB-KW"/>
</dbReference>
<comment type="caution">
    <text evidence="7">The sequence shown here is derived from an EMBL/GenBank/DDBJ whole genome shotgun (WGS) entry which is preliminary data.</text>
</comment>
<sequence>ALDNMGHVYTSNVMVAYDYALRMGAHVVSCSFGPRSLNLQPDARELALDAQEVRLYEQAVRPMAQKGVLLVAAAGNDDTDLDQLRDVNMSYLPCTLDLPNVVCVAASDSDNQIYRKDYTSRPSQASNTGRATVHIAAPGSDIDSTLLGGAYGNKSGTSMATPIVAGAAALVLSVLGAADGNFYQ</sequence>
<keyword evidence="4" id="KW-0720">Serine protease</keyword>
<evidence type="ECO:0000313" key="7">
    <source>
        <dbReference type="EMBL" id="PNG99387.1"/>
    </source>
</evidence>
<evidence type="ECO:0000256" key="3">
    <source>
        <dbReference type="ARBA" id="ARBA00022801"/>
    </source>
</evidence>
<dbReference type="PANTHER" id="PTHR43399">
    <property type="entry name" value="SUBTILISIN-RELATED"/>
    <property type="match status" value="1"/>
</dbReference>
<dbReference type="OrthoDB" id="5139247at2759"/>
<evidence type="ECO:0000256" key="1">
    <source>
        <dbReference type="ARBA" id="ARBA00011073"/>
    </source>
</evidence>
<dbReference type="SUPFAM" id="SSF52743">
    <property type="entry name" value="Subtilisin-like"/>
    <property type="match status" value="1"/>
</dbReference>
<feature type="non-terminal residue" evidence="7">
    <location>
        <position position="184"/>
    </location>
</feature>
<evidence type="ECO:0000256" key="2">
    <source>
        <dbReference type="ARBA" id="ARBA00022670"/>
    </source>
</evidence>
<keyword evidence="8" id="KW-1185">Reference proteome</keyword>
<dbReference type="Gene3D" id="3.40.50.200">
    <property type="entry name" value="Peptidase S8/S53 domain"/>
    <property type="match status" value="1"/>
</dbReference>
<keyword evidence="2" id="KW-0645">Protease</keyword>
<dbReference type="InterPro" id="IPR036852">
    <property type="entry name" value="Peptidase_S8/S53_dom_sf"/>
</dbReference>
<dbReference type="EMBL" id="PGGS01003038">
    <property type="protein sequence ID" value="PNG99387.1"/>
    <property type="molecule type" value="Genomic_DNA"/>
</dbReference>
<protein>
    <submittedName>
        <fullName evidence="7">Subtilisin E</fullName>
    </submittedName>
</protein>
<accession>A0A2J7ZGL0</accession>
<dbReference type="Pfam" id="PF00082">
    <property type="entry name" value="Peptidase_S8"/>
    <property type="match status" value="1"/>
</dbReference>
<dbReference type="Proteomes" id="UP000236333">
    <property type="component" value="Unassembled WGS sequence"/>
</dbReference>
<dbReference type="InterPro" id="IPR023828">
    <property type="entry name" value="Peptidase_S8_Ser-AS"/>
</dbReference>
<name>A0A2J7ZGL0_9CHLO</name>
<dbReference type="PROSITE" id="PS00138">
    <property type="entry name" value="SUBTILASE_SER"/>
    <property type="match status" value="1"/>
</dbReference>
<dbReference type="GO" id="GO:0004252">
    <property type="term" value="F:serine-type endopeptidase activity"/>
    <property type="evidence" value="ECO:0007669"/>
    <property type="project" value="InterPro"/>
</dbReference>
<evidence type="ECO:0000256" key="4">
    <source>
        <dbReference type="ARBA" id="ARBA00022825"/>
    </source>
</evidence>
<evidence type="ECO:0000256" key="5">
    <source>
        <dbReference type="PROSITE-ProRule" id="PRU01240"/>
    </source>
</evidence>
<feature type="domain" description="Peptidase S8/S53" evidence="6">
    <location>
        <begin position="4"/>
        <end position="174"/>
    </location>
</feature>
<dbReference type="InterPro" id="IPR051048">
    <property type="entry name" value="Peptidase_S8/S53_subtilisin"/>
</dbReference>
<comment type="similarity">
    <text evidence="1 5">Belongs to the peptidase S8 family.</text>
</comment>
<dbReference type="AlphaFoldDB" id="A0A2J7ZGL0"/>
<evidence type="ECO:0000313" key="8">
    <source>
        <dbReference type="Proteomes" id="UP000236333"/>
    </source>
</evidence>
<dbReference type="PANTHER" id="PTHR43399:SF4">
    <property type="entry name" value="CELL WALL-ASSOCIATED PROTEASE"/>
    <property type="match status" value="1"/>
</dbReference>
<evidence type="ECO:0000259" key="6">
    <source>
        <dbReference type="Pfam" id="PF00082"/>
    </source>
</evidence>
<keyword evidence="3" id="KW-0378">Hydrolase</keyword>
<dbReference type="InterPro" id="IPR000209">
    <property type="entry name" value="Peptidase_S8/S53_dom"/>
</dbReference>